<organism evidence="3 4">
    <name type="scientific">Colletotrichum karsti</name>
    <dbReference type="NCBI Taxonomy" id="1095194"/>
    <lineage>
        <taxon>Eukaryota</taxon>
        <taxon>Fungi</taxon>
        <taxon>Dikarya</taxon>
        <taxon>Ascomycota</taxon>
        <taxon>Pezizomycotina</taxon>
        <taxon>Sordariomycetes</taxon>
        <taxon>Hypocreomycetidae</taxon>
        <taxon>Glomerellales</taxon>
        <taxon>Glomerellaceae</taxon>
        <taxon>Colletotrichum</taxon>
        <taxon>Colletotrichum boninense species complex</taxon>
    </lineage>
</organism>
<evidence type="ECO:0000313" key="3">
    <source>
        <dbReference type="EMBL" id="KAF9875229.1"/>
    </source>
</evidence>
<feature type="compositionally biased region" description="Basic and acidic residues" evidence="1">
    <location>
        <begin position="195"/>
        <end position="205"/>
    </location>
</feature>
<dbReference type="GeneID" id="62163286"/>
<keyword evidence="2" id="KW-0812">Transmembrane</keyword>
<evidence type="ECO:0000313" key="4">
    <source>
        <dbReference type="Proteomes" id="UP000781932"/>
    </source>
</evidence>
<accession>A0A9P6I383</accession>
<sequence>MTRNIMSHIHIRFAGDPLSRAVFFVASCVSLAYVLTHVIASKTAYIKNQGSPRAYGKYVSGLAFLLARLGLPVWVAAVTLTIFVAVNIGLDVSKGVQQNIPWLNVIISIASLFSLAAVLAAIEMADRPFATIGLSQSWFVRGEDPLSPEQDDMEPGLVEVVSMIKDKPVPSTFKEKKQRPSFKDKNRRMVLSTIQEKREQKEKAKSNAKPMKPPKRKRKTLTKKNPNEAAQRRALRSLWTTANTDDDDGRRTPNAREETFNERRRLGSKLPPSDDTQQPTNQFAYFENIENVEDLADRLYLPPFEPPPIDSSTRDKTIKSNIHRQVRCAQLFPSENICGGKDAVKGRETLEGNETAASGSVWSSPT</sequence>
<feature type="region of interest" description="Disordered" evidence="1">
    <location>
        <begin position="169"/>
        <end position="279"/>
    </location>
</feature>
<feature type="compositionally biased region" description="Basic and acidic residues" evidence="1">
    <location>
        <begin position="248"/>
        <end position="265"/>
    </location>
</feature>
<protein>
    <submittedName>
        <fullName evidence="3">Uncharacterized protein</fullName>
    </submittedName>
</protein>
<dbReference type="EMBL" id="JAATWM020000023">
    <property type="protein sequence ID" value="KAF9875229.1"/>
    <property type="molecule type" value="Genomic_DNA"/>
</dbReference>
<keyword evidence="2" id="KW-0472">Membrane</keyword>
<feature type="transmembrane region" description="Helical" evidence="2">
    <location>
        <begin position="60"/>
        <end position="90"/>
    </location>
</feature>
<proteinExistence type="predicted"/>
<feature type="transmembrane region" description="Helical" evidence="2">
    <location>
        <begin position="102"/>
        <end position="122"/>
    </location>
</feature>
<feature type="compositionally biased region" description="Basic residues" evidence="1">
    <location>
        <begin position="212"/>
        <end position="222"/>
    </location>
</feature>
<dbReference type="OrthoDB" id="4848401at2759"/>
<dbReference type="AlphaFoldDB" id="A0A9P6I383"/>
<dbReference type="RefSeq" id="XP_038744690.1">
    <property type="nucleotide sequence ID" value="XM_038890212.1"/>
</dbReference>
<reference evidence="3" key="1">
    <citation type="submission" date="2020-03" db="EMBL/GenBank/DDBJ databases">
        <authorList>
            <person name="He L."/>
        </authorList>
    </citation>
    <scope>NUCLEOTIDE SEQUENCE</scope>
    <source>
        <strain evidence="3">CkLH20</strain>
    </source>
</reference>
<feature type="compositionally biased region" description="Basic residues" evidence="1">
    <location>
        <begin position="176"/>
        <end position="188"/>
    </location>
</feature>
<keyword evidence="4" id="KW-1185">Reference proteome</keyword>
<name>A0A9P6I383_9PEZI</name>
<dbReference type="Proteomes" id="UP000781932">
    <property type="component" value="Unassembled WGS sequence"/>
</dbReference>
<gene>
    <name evidence="3" type="ORF">CkaCkLH20_07495</name>
</gene>
<evidence type="ECO:0000256" key="2">
    <source>
        <dbReference type="SAM" id="Phobius"/>
    </source>
</evidence>
<feature type="transmembrane region" description="Helical" evidence="2">
    <location>
        <begin position="21"/>
        <end position="40"/>
    </location>
</feature>
<comment type="caution">
    <text evidence="3">The sequence shown here is derived from an EMBL/GenBank/DDBJ whole genome shotgun (WGS) entry which is preliminary data.</text>
</comment>
<reference evidence="3" key="2">
    <citation type="submission" date="2020-11" db="EMBL/GenBank/DDBJ databases">
        <title>Whole genome sequencing of Colletotrichum sp.</title>
        <authorList>
            <person name="Li H."/>
        </authorList>
    </citation>
    <scope>NUCLEOTIDE SEQUENCE</scope>
    <source>
        <strain evidence="3">CkLH20</strain>
    </source>
</reference>
<keyword evidence="2" id="KW-1133">Transmembrane helix</keyword>
<evidence type="ECO:0000256" key="1">
    <source>
        <dbReference type="SAM" id="MobiDB-lite"/>
    </source>
</evidence>